<dbReference type="KEGG" id="lamb:KBB96_16565"/>
<sequence length="190" mass="20562">MKRWLPALLIVALLAAFRILGGLFPTQLPNLQPLPALLLCGIVFLKGAQRWLLPLAAWVISYPATSIAQGYPIFGWDLLSVILGIATTAAIALWTRRHPAALPVLASSIVAALVFYFVTNLVSFTVDPLYAKTVDGFVRSQWTGPEGGIPTWIFLRNLLAANFLFSALFLLSRRSLPQAAGVPAKPAAAR</sequence>
<keyword evidence="1" id="KW-0812">Transmembrane</keyword>
<gene>
    <name evidence="2" type="ORF">KBB96_16565</name>
</gene>
<feature type="transmembrane region" description="Helical" evidence="1">
    <location>
        <begin position="149"/>
        <end position="171"/>
    </location>
</feature>
<name>A0A975G806_9BACT</name>
<keyword evidence="1" id="KW-1133">Transmembrane helix</keyword>
<dbReference type="AlphaFoldDB" id="A0A975G806"/>
<evidence type="ECO:0000313" key="3">
    <source>
        <dbReference type="Proteomes" id="UP000676169"/>
    </source>
</evidence>
<proteinExistence type="predicted"/>
<reference evidence="2" key="1">
    <citation type="submission" date="2021-04" db="EMBL/GenBank/DDBJ databases">
        <title>Luteolibacter sp. 32A isolated from the skin of an Anderson's salamander (Ambystoma andersonii).</title>
        <authorList>
            <person name="Spergser J."/>
            <person name="Busse H.-J."/>
        </authorList>
    </citation>
    <scope>NUCLEOTIDE SEQUENCE</scope>
    <source>
        <strain evidence="2">32A</strain>
    </source>
</reference>
<dbReference type="EMBL" id="CP073100">
    <property type="protein sequence ID" value="QUE50466.1"/>
    <property type="molecule type" value="Genomic_DNA"/>
</dbReference>
<feature type="transmembrane region" description="Helical" evidence="1">
    <location>
        <begin position="78"/>
        <end position="94"/>
    </location>
</feature>
<evidence type="ECO:0000256" key="1">
    <source>
        <dbReference type="SAM" id="Phobius"/>
    </source>
</evidence>
<dbReference type="Proteomes" id="UP000676169">
    <property type="component" value="Chromosome"/>
</dbReference>
<protein>
    <submittedName>
        <fullName evidence="2">Uncharacterized protein</fullName>
    </submittedName>
</protein>
<feature type="transmembrane region" description="Helical" evidence="1">
    <location>
        <begin position="101"/>
        <end position="119"/>
    </location>
</feature>
<accession>A0A975G806</accession>
<keyword evidence="3" id="KW-1185">Reference proteome</keyword>
<dbReference type="Pfam" id="PF20221">
    <property type="entry name" value="DUF6580"/>
    <property type="match status" value="1"/>
</dbReference>
<dbReference type="RefSeq" id="WP_211630606.1">
    <property type="nucleotide sequence ID" value="NZ_CP073100.1"/>
</dbReference>
<evidence type="ECO:0000313" key="2">
    <source>
        <dbReference type="EMBL" id="QUE50466.1"/>
    </source>
</evidence>
<dbReference type="InterPro" id="IPR046487">
    <property type="entry name" value="DUF6580"/>
</dbReference>
<organism evidence="2 3">
    <name type="scientific">Luteolibacter ambystomatis</name>
    <dbReference type="NCBI Taxonomy" id="2824561"/>
    <lineage>
        <taxon>Bacteria</taxon>
        <taxon>Pseudomonadati</taxon>
        <taxon>Verrucomicrobiota</taxon>
        <taxon>Verrucomicrobiia</taxon>
        <taxon>Verrucomicrobiales</taxon>
        <taxon>Verrucomicrobiaceae</taxon>
        <taxon>Luteolibacter</taxon>
    </lineage>
</organism>
<keyword evidence="1" id="KW-0472">Membrane</keyword>